<keyword evidence="3" id="KW-0328">Glycosyltransferase</keyword>
<evidence type="ECO:0000256" key="4">
    <source>
        <dbReference type="ARBA" id="ARBA00022679"/>
    </source>
</evidence>
<dbReference type="Pfam" id="PF00535">
    <property type="entry name" value="Glycos_transf_2"/>
    <property type="match status" value="1"/>
</dbReference>
<dbReference type="Proteomes" id="UP000035058">
    <property type="component" value="Unassembled WGS sequence"/>
</dbReference>
<sequence>MTHVQVPAMREQQNNELKIVVAILTYNRNEGLRDSARSVLDDIISSDNSGIIATVLIVDNNPTPQDFSDLIEGFQIEVSYVHVAEPGIAAGRNAAVEFAETNAYNLLVFIDDDEVVAPGWSNALVATALEYGADAVFGPVEPEFSEDCPKWAKRFGFFERPHGVTGGPVRWPATNNVALRTDGALRGIRFDDRWSSTGGSDSRFFHDGLSKGASYVWCEDAVVHERIGVQRANMRWLWRRGVRLGNVSARLNPRQLKAPVLVGAAIVRLAVALPVAAVYGVASPRRVGPTVMNIPKGVGMIRYLSGRLENEYAR</sequence>
<feature type="domain" description="Glycosyltransferase 2-like" evidence="6">
    <location>
        <begin position="21"/>
        <end position="154"/>
    </location>
</feature>
<dbReference type="GO" id="GO:0016757">
    <property type="term" value="F:glycosyltransferase activity"/>
    <property type="evidence" value="ECO:0007669"/>
    <property type="project" value="UniProtKB-KW"/>
</dbReference>
<dbReference type="AlphaFoldDB" id="K6X3E1"/>
<proteinExistence type="inferred from homology"/>
<evidence type="ECO:0000256" key="1">
    <source>
        <dbReference type="ARBA" id="ARBA00004776"/>
    </source>
</evidence>
<gene>
    <name evidence="7" type="ORF">GONAM_04_00010</name>
</gene>
<evidence type="ECO:0000313" key="8">
    <source>
        <dbReference type="Proteomes" id="UP000035058"/>
    </source>
</evidence>
<keyword evidence="5" id="KW-0812">Transmembrane</keyword>
<dbReference type="PANTHER" id="PTHR43179">
    <property type="entry name" value="RHAMNOSYLTRANSFERASE WBBL"/>
    <property type="match status" value="1"/>
</dbReference>
<dbReference type="CDD" id="cd00761">
    <property type="entry name" value="Glyco_tranf_GTA_type"/>
    <property type="match status" value="1"/>
</dbReference>
<comment type="similarity">
    <text evidence="2">Belongs to the glycosyltransferase 2 family.</text>
</comment>
<keyword evidence="4 7" id="KW-0808">Transferase</keyword>
<comment type="pathway">
    <text evidence="1">Cell wall biogenesis; cell wall polysaccharide biosynthesis.</text>
</comment>
<protein>
    <submittedName>
        <fullName evidence="7">Putative glycosyltransferase</fullName>
    </submittedName>
</protein>
<comment type="caution">
    <text evidence="7">The sequence shown here is derived from an EMBL/GenBank/DDBJ whole genome shotgun (WGS) entry which is preliminary data.</text>
</comment>
<name>K6X3E1_9ACTN</name>
<evidence type="ECO:0000259" key="6">
    <source>
        <dbReference type="Pfam" id="PF00535"/>
    </source>
</evidence>
<keyword evidence="8" id="KW-1185">Reference proteome</keyword>
<dbReference type="SUPFAM" id="SSF53448">
    <property type="entry name" value="Nucleotide-diphospho-sugar transferases"/>
    <property type="match status" value="1"/>
</dbReference>
<evidence type="ECO:0000256" key="3">
    <source>
        <dbReference type="ARBA" id="ARBA00022676"/>
    </source>
</evidence>
<keyword evidence="5" id="KW-0472">Membrane</keyword>
<dbReference type="InterPro" id="IPR001173">
    <property type="entry name" value="Glyco_trans_2-like"/>
</dbReference>
<evidence type="ECO:0000256" key="5">
    <source>
        <dbReference type="SAM" id="Phobius"/>
    </source>
</evidence>
<evidence type="ECO:0000313" key="7">
    <source>
        <dbReference type="EMBL" id="GAB98862.1"/>
    </source>
</evidence>
<evidence type="ECO:0000256" key="2">
    <source>
        <dbReference type="ARBA" id="ARBA00006739"/>
    </source>
</evidence>
<feature type="transmembrane region" description="Helical" evidence="5">
    <location>
        <begin position="260"/>
        <end position="282"/>
    </location>
</feature>
<dbReference type="PANTHER" id="PTHR43179:SF12">
    <property type="entry name" value="GALACTOFURANOSYLTRANSFERASE GLFT2"/>
    <property type="match status" value="1"/>
</dbReference>
<dbReference type="Gene3D" id="3.90.550.10">
    <property type="entry name" value="Spore Coat Polysaccharide Biosynthesis Protein SpsA, Chain A"/>
    <property type="match status" value="1"/>
</dbReference>
<keyword evidence="5" id="KW-1133">Transmembrane helix</keyword>
<reference evidence="7 8" key="1">
    <citation type="submission" date="2012-08" db="EMBL/GenBank/DDBJ databases">
        <title>Whole genome shotgun sequence of Gordonia namibiensis NBRC 108229.</title>
        <authorList>
            <person name="Isaki-Nakamura S."/>
            <person name="Hosoyama A."/>
            <person name="Tsuchikane K."/>
            <person name="Katsumata H."/>
            <person name="Baba S."/>
            <person name="Yamazaki S."/>
            <person name="Fujita N."/>
        </authorList>
    </citation>
    <scope>NUCLEOTIDE SEQUENCE [LARGE SCALE GENOMIC DNA]</scope>
    <source>
        <strain evidence="7 8">NBRC 108229</strain>
    </source>
</reference>
<dbReference type="EMBL" id="BAHE01000004">
    <property type="protein sequence ID" value="GAB98862.1"/>
    <property type="molecule type" value="Genomic_DNA"/>
</dbReference>
<organism evidence="7 8">
    <name type="scientific">Gordonia namibiensis NBRC 108229</name>
    <dbReference type="NCBI Taxonomy" id="1208314"/>
    <lineage>
        <taxon>Bacteria</taxon>
        <taxon>Bacillati</taxon>
        <taxon>Actinomycetota</taxon>
        <taxon>Actinomycetes</taxon>
        <taxon>Mycobacteriales</taxon>
        <taxon>Gordoniaceae</taxon>
        <taxon>Gordonia</taxon>
    </lineage>
</organism>
<dbReference type="InterPro" id="IPR029044">
    <property type="entry name" value="Nucleotide-diphossugar_trans"/>
</dbReference>
<accession>K6X3E1</accession>